<accession>E3R038</accession>
<dbReference type="AlphaFoldDB" id="E3R038"/>
<dbReference type="RefSeq" id="XP_008100496.1">
    <property type="nucleotide sequence ID" value="XM_008102305.1"/>
</dbReference>
<dbReference type="GeneID" id="24416985"/>
<dbReference type="VEuPathDB" id="FungiDB:GLRG_11621"/>
<dbReference type="Proteomes" id="UP000008782">
    <property type="component" value="Unassembled WGS sequence"/>
</dbReference>
<name>E3R038_COLGM</name>
<evidence type="ECO:0000313" key="3">
    <source>
        <dbReference type="Proteomes" id="UP000008782"/>
    </source>
</evidence>
<keyword evidence="3" id="KW-1185">Reference proteome</keyword>
<dbReference type="HOGENOM" id="CLU_1532429_0_0_1"/>
<dbReference type="EMBL" id="GG697426">
    <property type="protein sequence ID" value="EFQ36476.1"/>
    <property type="molecule type" value="Genomic_DNA"/>
</dbReference>
<evidence type="ECO:0000256" key="1">
    <source>
        <dbReference type="SAM" id="MobiDB-lite"/>
    </source>
</evidence>
<protein>
    <submittedName>
        <fullName evidence="2">Uncharacterized protein</fullName>
    </submittedName>
</protein>
<sequence>MHRQLAKHRATTANCQKVTACLSPFRKPSCSRLTARCPDCPTRASKRHRLRLSRRQIRIPHSALCQATSRRLAVVFNQLVASGVITSFHDPDHVWRTTWAPFTARWLLDTWPPLLATLRPNPNPVLGLALDLLPFTNRPSLTEPRPTFPPSMSPSSATHLPSPASTAAARHPASA</sequence>
<organism evidence="3">
    <name type="scientific">Colletotrichum graminicola (strain M1.001 / M2 / FGSC 10212)</name>
    <name type="common">Maize anthracnose fungus</name>
    <name type="synonym">Glomerella graminicola</name>
    <dbReference type="NCBI Taxonomy" id="645133"/>
    <lineage>
        <taxon>Eukaryota</taxon>
        <taxon>Fungi</taxon>
        <taxon>Dikarya</taxon>
        <taxon>Ascomycota</taxon>
        <taxon>Pezizomycotina</taxon>
        <taxon>Sordariomycetes</taxon>
        <taxon>Hypocreomycetidae</taxon>
        <taxon>Glomerellales</taxon>
        <taxon>Glomerellaceae</taxon>
        <taxon>Colletotrichum</taxon>
        <taxon>Colletotrichum graminicola species complex</taxon>
    </lineage>
</organism>
<feature type="region of interest" description="Disordered" evidence="1">
    <location>
        <begin position="140"/>
        <end position="175"/>
    </location>
</feature>
<feature type="compositionally biased region" description="Low complexity" evidence="1">
    <location>
        <begin position="161"/>
        <end position="175"/>
    </location>
</feature>
<evidence type="ECO:0000313" key="2">
    <source>
        <dbReference type="EMBL" id="EFQ36476.1"/>
    </source>
</evidence>
<proteinExistence type="predicted"/>
<gene>
    <name evidence="2" type="ORF">GLRG_11621</name>
</gene>
<reference evidence="3" key="1">
    <citation type="journal article" date="2012" name="Nat. Genet.">
        <title>Lifestyle transitions in plant pathogenic Colletotrichum fungi deciphered by genome and transcriptome analyses.</title>
        <authorList>
            <person name="O'Connell R.J."/>
            <person name="Thon M.R."/>
            <person name="Hacquard S."/>
            <person name="Amyotte S.G."/>
            <person name="Kleemann J."/>
            <person name="Torres M.F."/>
            <person name="Damm U."/>
            <person name="Buiate E.A."/>
            <person name="Epstein L."/>
            <person name="Alkan N."/>
            <person name="Altmueller J."/>
            <person name="Alvarado-Balderrama L."/>
            <person name="Bauser C.A."/>
            <person name="Becker C."/>
            <person name="Birren B.W."/>
            <person name="Chen Z."/>
            <person name="Choi J."/>
            <person name="Crouch J.A."/>
            <person name="Duvick J.P."/>
            <person name="Farman M.A."/>
            <person name="Gan P."/>
            <person name="Heiman D."/>
            <person name="Henrissat B."/>
            <person name="Howard R.J."/>
            <person name="Kabbage M."/>
            <person name="Koch C."/>
            <person name="Kracher B."/>
            <person name="Kubo Y."/>
            <person name="Law A.D."/>
            <person name="Lebrun M.-H."/>
            <person name="Lee Y.-H."/>
            <person name="Miyara I."/>
            <person name="Moore N."/>
            <person name="Neumann U."/>
            <person name="Nordstroem K."/>
            <person name="Panaccione D.G."/>
            <person name="Panstruga R."/>
            <person name="Place M."/>
            <person name="Proctor R.H."/>
            <person name="Prusky D."/>
            <person name="Rech G."/>
            <person name="Reinhardt R."/>
            <person name="Rollins J.A."/>
            <person name="Rounsley S."/>
            <person name="Schardl C.L."/>
            <person name="Schwartz D.C."/>
            <person name="Shenoy N."/>
            <person name="Shirasu K."/>
            <person name="Sikhakolli U.R."/>
            <person name="Stueber K."/>
            <person name="Sukno S.A."/>
            <person name="Sweigard J.A."/>
            <person name="Takano Y."/>
            <person name="Takahara H."/>
            <person name="Trail F."/>
            <person name="van der Does H.C."/>
            <person name="Voll L.M."/>
            <person name="Will I."/>
            <person name="Young S."/>
            <person name="Zeng Q."/>
            <person name="Zhang J."/>
            <person name="Zhou S."/>
            <person name="Dickman M.B."/>
            <person name="Schulze-Lefert P."/>
            <person name="Ver Loren van Themaat E."/>
            <person name="Ma L.-J."/>
            <person name="Vaillancourt L.J."/>
        </authorList>
    </citation>
    <scope>NUCLEOTIDE SEQUENCE [LARGE SCALE GENOMIC DNA]</scope>
    <source>
        <strain evidence="3">M1.001 / M2 / FGSC 10212</strain>
    </source>
</reference>